<name>E1RBK1_SEDSS</name>
<dbReference type="Gene3D" id="3.30.750.80">
    <property type="entry name" value="RNA methyltransferase domain (HRMD) like"/>
    <property type="match status" value="1"/>
</dbReference>
<evidence type="ECO:0000256" key="1">
    <source>
        <dbReference type="ARBA" id="ARBA00022490"/>
    </source>
</evidence>
<dbReference type="PANTHER" id="PTHR47313">
    <property type="entry name" value="RIBOSOMAL RNA LARGE SUBUNIT METHYLTRANSFERASE K/L"/>
    <property type="match status" value="1"/>
</dbReference>
<reference evidence="9 10" key="1">
    <citation type="journal article" date="2010" name="Stand. Genomic Sci.">
        <title>Complete genome sequence of Spirochaeta smaragdinae type strain (SEBR 4228).</title>
        <authorList>
            <person name="Mavromatis K."/>
            <person name="Yasawong M."/>
            <person name="Chertkov O."/>
            <person name="Lapidus A."/>
            <person name="Lucas S."/>
            <person name="Nolan M."/>
            <person name="Del Rio T.G."/>
            <person name="Tice H."/>
            <person name="Cheng J.F."/>
            <person name="Pitluck S."/>
            <person name="Liolios K."/>
            <person name="Ivanova N."/>
            <person name="Tapia R."/>
            <person name="Han C."/>
            <person name="Bruce D."/>
            <person name="Goodwin L."/>
            <person name="Pati A."/>
            <person name="Chen A."/>
            <person name="Palaniappan K."/>
            <person name="Land M."/>
            <person name="Hauser L."/>
            <person name="Chang Y.J."/>
            <person name="Jeffries C.D."/>
            <person name="Detter J.C."/>
            <person name="Rohde M."/>
            <person name="Brambilla E."/>
            <person name="Spring S."/>
            <person name="Goker M."/>
            <person name="Sikorski J."/>
            <person name="Woyke T."/>
            <person name="Bristow J."/>
            <person name="Eisen J.A."/>
            <person name="Markowitz V."/>
            <person name="Hugenholtz P."/>
            <person name="Klenk H.P."/>
            <person name="Kyrpides N.C."/>
        </authorList>
    </citation>
    <scope>NUCLEOTIDE SEQUENCE [LARGE SCALE GENOMIC DNA]</scope>
    <source>
        <strain evidence="10">DSM 11293 / JCM 15392 / SEBR 4228</strain>
    </source>
</reference>
<dbReference type="HAMAP" id="MF_01858">
    <property type="entry name" value="23SrRNA_methyltr_KL"/>
    <property type="match status" value="1"/>
</dbReference>
<dbReference type="GO" id="GO:0003723">
    <property type="term" value="F:RNA binding"/>
    <property type="evidence" value="ECO:0007669"/>
    <property type="project" value="UniProtKB-UniRule"/>
</dbReference>
<dbReference type="EC" id="2.1.1.264" evidence="6"/>
<dbReference type="Proteomes" id="UP000002318">
    <property type="component" value="Chromosome"/>
</dbReference>
<evidence type="ECO:0000256" key="3">
    <source>
        <dbReference type="ARBA" id="ARBA00022603"/>
    </source>
</evidence>
<dbReference type="InterPro" id="IPR019614">
    <property type="entry name" value="SAM-dep_methyl-trfase"/>
</dbReference>
<sequence>MTAFHTLFAPSAKHCSDIVADEASLAGGEVLAILPGGVSFRGNLETMYRFCLNARVASSLILSLGRFAVEEAKDLYRAANSIDWPSLFPVRASFAVDAAGKRDRAVEHTGYAARVVKDAIADRFRDACGARPSVDTAHPDITINLFIERKAVSIGIDLAGEALHRRGYRKERGEAVLRETVAAAALVRADWKSMASEGKPFVDPFCGSGTLLIEAALAAGDIAPGLFRRQFGFESWKGHDPQLWERMRKEAEEFRRKGLKRIPVIKGYDIDPAAVAAAAKNIAAAGLREGIEVKVADARFLEPGALREPGLLLCDPPYGKRSDLRGKALEGLYRSFGENLKLHFGGWKIGVVAGDEARNYHIGLKPEKVNTLFNGPVECSLGLYQIREREQSPGGGMAANRLKKNMKRLKRWLLDEGITCFRLYDADMPEYAAAIDLYESVDNDRWIHLQEYVPPASIDPAAAARRLGELVDATSDALGIARSHIVVKRRRRQRGTNQYAKVSETGRELEVFENGLRFLVNLHDYLDTGIFLDHRPLRRSIMETAQDKRFLNLFCYTGTVSVHAAAGSAARTTSVDNSNTYLNWAGRNMALNGFQTQFGDKKAKHRLIKADCLTWLETAAKREHGAYDLIFLDPPTFSNSKNMDDTFDVQRDHPKLIEWCMELLAPGGLLLFSTNRKGFVLEVKDQDAREITDETIDPDFHTRKAPHFCWAFRK</sequence>
<evidence type="ECO:0000256" key="6">
    <source>
        <dbReference type="HAMAP-Rule" id="MF_01858"/>
    </source>
</evidence>
<evidence type="ECO:0000256" key="5">
    <source>
        <dbReference type="ARBA" id="ARBA00022691"/>
    </source>
</evidence>
<dbReference type="EC" id="2.1.1.173" evidence="6"/>
<feature type="domain" description="THUMP" evidence="8">
    <location>
        <begin position="46"/>
        <end position="158"/>
    </location>
</feature>
<comment type="catalytic activity">
    <reaction evidence="6">
        <text>guanosine(2069) in 23S rRNA + S-adenosyl-L-methionine = N(2)-methylguanosine(2069) in 23S rRNA + S-adenosyl-L-homocysteine + H(+)</text>
        <dbReference type="Rhea" id="RHEA:43772"/>
        <dbReference type="Rhea" id="RHEA-COMP:10688"/>
        <dbReference type="Rhea" id="RHEA-COMP:10689"/>
        <dbReference type="ChEBI" id="CHEBI:15378"/>
        <dbReference type="ChEBI" id="CHEBI:57856"/>
        <dbReference type="ChEBI" id="CHEBI:59789"/>
        <dbReference type="ChEBI" id="CHEBI:74269"/>
        <dbReference type="ChEBI" id="CHEBI:74481"/>
        <dbReference type="EC" id="2.1.1.264"/>
    </reaction>
</comment>
<dbReference type="SUPFAM" id="SSF53335">
    <property type="entry name" value="S-adenosyl-L-methionine-dependent methyltransferases"/>
    <property type="match status" value="2"/>
</dbReference>
<keyword evidence="7" id="KW-0694">RNA-binding</keyword>
<keyword evidence="3 6" id="KW-0489">Methyltransferase</keyword>
<organism evidence="9 10">
    <name type="scientific">Sediminispirochaeta smaragdinae (strain DSM 11293 / JCM 15392 / SEBR 4228)</name>
    <name type="common">Spirochaeta smaragdinae</name>
    <dbReference type="NCBI Taxonomy" id="573413"/>
    <lineage>
        <taxon>Bacteria</taxon>
        <taxon>Pseudomonadati</taxon>
        <taxon>Spirochaetota</taxon>
        <taxon>Spirochaetia</taxon>
        <taxon>Spirochaetales</taxon>
        <taxon>Spirochaetaceae</taxon>
        <taxon>Sediminispirochaeta</taxon>
    </lineage>
</organism>
<dbReference type="PROSITE" id="PS01261">
    <property type="entry name" value="UPF0020"/>
    <property type="match status" value="1"/>
</dbReference>
<evidence type="ECO:0000256" key="4">
    <source>
        <dbReference type="ARBA" id="ARBA00022679"/>
    </source>
</evidence>
<comment type="function">
    <text evidence="6">Specifically methylates the guanine in position 2445 (m2G2445) and the guanine in position 2069 (m7G2069) of 23S rRNA.</text>
</comment>
<dbReference type="InterPro" id="IPR002052">
    <property type="entry name" value="DNA_methylase_N6_adenine_CS"/>
</dbReference>
<gene>
    <name evidence="6" type="primary">rlmL</name>
    <name evidence="9" type="ordered locus">Spirs_0586</name>
</gene>
<dbReference type="OrthoDB" id="9805492at2"/>
<keyword evidence="4 6" id="KW-0808">Transferase</keyword>
<dbReference type="STRING" id="573413.Spirs_0586"/>
<dbReference type="GO" id="GO:0052915">
    <property type="term" value="F:23S rRNA (guanine(2445)-N(2))-methyltransferase activity"/>
    <property type="evidence" value="ECO:0007669"/>
    <property type="project" value="UniProtKB-UniRule"/>
</dbReference>
<dbReference type="PIRSF" id="PIRSF037618">
    <property type="entry name" value="RNA_Mtase_bacteria_prd"/>
    <property type="match status" value="1"/>
</dbReference>
<comment type="subcellular location">
    <subcellularLocation>
        <location evidence="6">Cytoplasm</location>
    </subcellularLocation>
</comment>
<dbReference type="AlphaFoldDB" id="E1RBK1"/>
<evidence type="ECO:0000313" key="9">
    <source>
        <dbReference type="EMBL" id="ADK79731.1"/>
    </source>
</evidence>
<keyword evidence="2 6" id="KW-0698">rRNA processing</keyword>
<dbReference type="InterPro" id="IPR017244">
    <property type="entry name" value="23SrRNA_methyltr_KL"/>
</dbReference>
<dbReference type="HOGENOM" id="CLU_014042_2_0_12"/>
<dbReference type="RefSeq" id="WP_013253195.1">
    <property type="nucleotide sequence ID" value="NC_014364.1"/>
</dbReference>
<dbReference type="Gene3D" id="3.30.2130.30">
    <property type="match status" value="1"/>
</dbReference>
<dbReference type="Pfam" id="PF02926">
    <property type="entry name" value="THUMP"/>
    <property type="match status" value="1"/>
</dbReference>
<dbReference type="InterPro" id="IPR053943">
    <property type="entry name" value="RlmKL-like_Mtase_CS"/>
</dbReference>
<dbReference type="InterPro" id="IPR054170">
    <property type="entry name" value="RlmL_1st"/>
</dbReference>
<dbReference type="NCBIfam" id="NF008748">
    <property type="entry name" value="PRK11783.1"/>
    <property type="match status" value="1"/>
</dbReference>
<dbReference type="SMART" id="SM00981">
    <property type="entry name" value="THUMP"/>
    <property type="match status" value="1"/>
</dbReference>
<dbReference type="KEGG" id="ssm:Spirs_0586"/>
<dbReference type="GO" id="GO:0070043">
    <property type="term" value="F:rRNA (guanine-N7-)-methyltransferase activity"/>
    <property type="evidence" value="ECO:0007669"/>
    <property type="project" value="UniProtKB-UniRule"/>
</dbReference>
<keyword evidence="1 6" id="KW-0963">Cytoplasm</keyword>
<comment type="similarity">
    <text evidence="6">Belongs to the methyltransferase superfamily. RlmKL family.</text>
</comment>
<dbReference type="CDD" id="cd11715">
    <property type="entry name" value="THUMP_AdoMetMT"/>
    <property type="match status" value="1"/>
</dbReference>
<evidence type="ECO:0000256" key="2">
    <source>
        <dbReference type="ARBA" id="ARBA00022552"/>
    </source>
</evidence>
<evidence type="ECO:0000313" key="10">
    <source>
        <dbReference type="Proteomes" id="UP000002318"/>
    </source>
</evidence>
<dbReference type="Pfam" id="PF10672">
    <property type="entry name" value="Methyltrans_SAM"/>
    <property type="match status" value="1"/>
</dbReference>
<keyword evidence="10" id="KW-1185">Reference proteome</keyword>
<dbReference type="PROSITE" id="PS51165">
    <property type="entry name" value="THUMP"/>
    <property type="match status" value="1"/>
</dbReference>
<dbReference type="InterPro" id="IPR029063">
    <property type="entry name" value="SAM-dependent_MTases_sf"/>
</dbReference>
<accession>E1RBK1</accession>
<dbReference type="CDD" id="cd02440">
    <property type="entry name" value="AdoMet_MTases"/>
    <property type="match status" value="1"/>
</dbReference>
<evidence type="ECO:0000259" key="8">
    <source>
        <dbReference type="PROSITE" id="PS51165"/>
    </source>
</evidence>
<dbReference type="eggNOG" id="COG1092">
    <property type="taxonomic scope" value="Bacteria"/>
</dbReference>
<dbReference type="Pfam" id="PF22020">
    <property type="entry name" value="RlmL_1st"/>
    <property type="match status" value="1"/>
</dbReference>
<proteinExistence type="inferred from homology"/>
<dbReference type="eggNOG" id="COG0116">
    <property type="taxonomic scope" value="Bacteria"/>
</dbReference>
<protein>
    <recommendedName>
        <fullName evidence="6">Ribosomal RNA large subunit methyltransferase K/L</fullName>
    </recommendedName>
    <domain>
        <recommendedName>
            <fullName evidence="6">23S rRNA m2G2445 methyltransferase</fullName>
            <ecNumber evidence="6">2.1.1.173</ecNumber>
        </recommendedName>
        <alternativeName>
            <fullName evidence="6">rRNA (guanine-N(2)-)-methyltransferase RlmL</fullName>
        </alternativeName>
    </domain>
    <domain>
        <recommendedName>
            <fullName evidence="6">23S rRNA m7G2069 methyltransferase</fullName>
            <ecNumber evidence="6">2.1.1.264</ecNumber>
        </recommendedName>
        <alternativeName>
            <fullName evidence="6">rRNA (guanine-N(7)-)-methyltransferase RlmK</fullName>
        </alternativeName>
    </domain>
</protein>
<dbReference type="PROSITE" id="PS00092">
    <property type="entry name" value="N6_MTASE"/>
    <property type="match status" value="1"/>
</dbReference>
<dbReference type="InterPro" id="IPR000241">
    <property type="entry name" value="RlmKL-like_Mtase"/>
</dbReference>
<comment type="catalytic activity">
    <reaction evidence="6">
        <text>guanosine(2445) in 23S rRNA + S-adenosyl-L-methionine = N(2)-methylguanosine(2445) in 23S rRNA + S-adenosyl-L-homocysteine + H(+)</text>
        <dbReference type="Rhea" id="RHEA:42740"/>
        <dbReference type="Rhea" id="RHEA-COMP:10215"/>
        <dbReference type="Rhea" id="RHEA-COMP:10216"/>
        <dbReference type="ChEBI" id="CHEBI:15378"/>
        <dbReference type="ChEBI" id="CHEBI:57856"/>
        <dbReference type="ChEBI" id="CHEBI:59789"/>
        <dbReference type="ChEBI" id="CHEBI:74269"/>
        <dbReference type="ChEBI" id="CHEBI:74481"/>
        <dbReference type="EC" id="2.1.1.173"/>
    </reaction>
</comment>
<keyword evidence="5 6" id="KW-0949">S-adenosyl-L-methionine</keyword>
<evidence type="ECO:0000256" key="7">
    <source>
        <dbReference type="PROSITE-ProRule" id="PRU00529"/>
    </source>
</evidence>
<dbReference type="InterPro" id="IPR004114">
    <property type="entry name" value="THUMP_dom"/>
</dbReference>
<dbReference type="GO" id="GO:0005737">
    <property type="term" value="C:cytoplasm"/>
    <property type="evidence" value="ECO:0007669"/>
    <property type="project" value="UniProtKB-SubCell"/>
</dbReference>
<dbReference type="PANTHER" id="PTHR47313:SF1">
    <property type="entry name" value="RIBOSOMAL RNA LARGE SUBUNIT METHYLTRANSFERASE K_L"/>
    <property type="match status" value="1"/>
</dbReference>
<dbReference type="EMBL" id="CP002116">
    <property type="protein sequence ID" value="ADK79731.1"/>
    <property type="molecule type" value="Genomic_DNA"/>
</dbReference>
<dbReference type="Pfam" id="PF01170">
    <property type="entry name" value="UPF0020"/>
    <property type="match status" value="1"/>
</dbReference>
<dbReference type="Gene3D" id="3.40.50.150">
    <property type="entry name" value="Vaccinia Virus protein VP39"/>
    <property type="match status" value="2"/>
</dbReference>